<dbReference type="Pfam" id="PF00205">
    <property type="entry name" value="TPP_enzyme_M"/>
    <property type="match status" value="1"/>
</dbReference>
<evidence type="ECO:0000256" key="10">
    <source>
        <dbReference type="RuleBase" id="RU362132"/>
    </source>
</evidence>
<dbReference type="InterPro" id="IPR045229">
    <property type="entry name" value="TPP_enz"/>
</dbReference>
<dbReference type="GO" id="GO:0009097">
    <property type="term" value="P:isoleucine biosynthetic process"/>
    <property type="evidence" value="ECO:0007669"/>
    <property type="project" value="TreeGrafter"/>
</dbReference>
<dbReference type="Pfam" id="PF02776">
    <property type="entry name" value="TPP_enzyme_N"/>
    <property type="match status" value="1"/>
</dbReference>
<evidence type="ECO:0000313" key="14">
    <source>
        <dbReference type="Proteomes" id="UP000504606"/>
    </source>
</evidence>
<dbReference type="SUPFAM" id="SSF52467">
    <property type="entry name" value="DHS-like NAD/FAD-binding domain"/>
    <property type="match status" value="1"/>
</dbReference>
<comment type="cofactor">
    <cofactor evidence="2">
        <name>thiamine diphosphate</name>
        <dbReference type="ChEBI" id="CHEBI:58937"/>
    </cofactor>
</comment>
<evidence type="ECO:0000259" key="12">
    <source>
        <dbReference type="Pfam" id="PF02775"/>
    </source>
</evidence>
<evidence type="ECO:0000256" key="3">
    <source>
        <dbReference type="ARBA" id="ARBA00007812"/>
    </source>
</evidence>
<dbReference type="Proteomes" id="UP000504606">
    <property type="component" value="Unplaced"/>
</dbReference>
<proteinExistence type="inferred from homology"/>
<dbReference type="GeneID" id="113208279"/>
<dbReference type="Gene3D" id="3.40.50.1220">
    <property type="entry name" value="TPP-binding domain"/>
    <property type="match status" value="1"/>
</dbReference>
<evidence type="ECO:0000259" key="11">
    <source>
        <dbReference type="Pfam" id="PF00205"/>
    </source>
</evidence>
<dbReference type="InterPro" id="IPR011766">
    <property type="entry name" value="TPP_enzyme_TPP-bd"/>
</dbReference>
<dbReference type="RefSeq" id="XP_052122995.1">
    <property type="nucleotide sequence ID" value="XM_052267035.1"/>
</dbReference>
<evidence type="ECO:0000256" key="8">
    <source>
        <dbReference type="ARBA" id="ARBA00048738"/>
    </source>
</evidence>
<dbReference type="InterPro" id="IPR012000">
    <property type="entry name" value="Thiamin_PyroP_enz_cen_dom"/>
</dbReference>
<feature type="domain" description="Thiamine pyrophosphate enzyme N-terminal TPP-binding" evidence="13">
    <location>
        <begin position="46"/>
        <end position="160"/>
    </location>
</feature>
<dbReference type="RefSeq" id="XP_026281008.2">
    <property type="nucleotide sequence ID" value="XM_026425223.2"/>
</dbReference>
<comment type="cofactor">
    <cofactor evidence="1">
        <name>Mg(2+)</name>
        <dbReference type="ChEBI" id="CHEBI:18420"/>
    </cofactor>
</comment>
<comment type="similarity">
    <text evidence="3 10">Belongs to the TPP enzyme family.</text>
</comment>
<accession>A0A6J1SJT2</accession>
<keyword evidence="15 16" id="KW-0456">Lyase</keyword>
<dbReference type="CDD" id="cd02004">
    <property type="entry name" value="TPP_BZL_OCoD_HPCL"/>
    <property type="match status" value="1"/>
</dbReference>
<dbReference type="FunFam" id="3.40.50.970:FF:000007">
    <property type="entry name" value="Acetolactate synthase"/>
    <property type="match status" value="1"/>
</dbReference>
<evidence type="ECO:0000256" key="4">
    <source>
        <dbReference type="ARBA" id="ARBA00018936"/>
    </source>
</evidence>
<evidence type="ECO:0000256" key="2">
    <source>
        <dbReference type="ARBA" id="ARBA00001964"/>
    </source>
</evidence>
<feature type="domain" description="Thiamine pyrophosphate enzyme TPP-binding" evidence="12">
    <location>
        <begin position="461"/>
        <end position="607"/>
    </location>
</feature>
<comment type="catalytic activity">
    <reaction evidence="9">
        <text>(2R)-hydroxyhexadecanoyl-CoA = pentadecanal + formyl-CoA</text>
        <dbReference type="Rhea" id="RHEA:55212"/>
        <dbReference type="ChEBI" id="CHEBI:17302"/>
        <dbReference type="ChEBI" id="CHEBI:57376"/>
        <dbReference type="ChEBI" id="CHEBI:138654"/>
    </reaction>
    <physiologicalReaction direction="left-to-right" evidence="9">
        <dbReference type="Rhea" id="RHEA:55213"/>
    </physiologicalReaction>
</comment>
<keyword evidence="14" id="KW-1185">Reference proteome</keyword>
<comment type="catalytic activity">
    <reaction evidence="8">
        <text>2-hydroxyoctadecanoyl-CoA = heptadecanal + formyl-CoA</text>
        <dbReference type="Rhea" id="RHEA:55196"/>
        <dbReference type="ChEBI" id="CHEBI:57376"/>
        <dbReference type="ChEBI" id="CHEBI:74116"/>
        <dbReference type="ChEBI" id="CHEBI:138631"/>
    </reaction>
    <physiologicalReaction direction="left-to-right" evidence="8">
        <dbReference type="Rhea" id="RHEA:55197"/>
    </physiologicalReaction>
</comment>
<dbReference type="InterPro" id="IPR000399">
    <property type="entry name" value="TPP-bd_CS"/>
</dbReference>
<dbReference type="GO" id="GO:0003984">
    <property type="term" value="F:acetolactate synthase activity"/>
    <property type="evidence" value="ECO:0007669"/>
    <property type="project" value="TreeGrafter"/>
</dbReference>
<dbReference type="GO" id="GO:0030976">
    <property type="term" value="F:thiamine pyrophosphate binding"/>
    <property type="evidence" value="ECO:0007669"/>
    <property type="project" value="InterPro"/>
</dbReference>
<dbReference type="InterPro" id="IPR029061">
    <property type="entry name" value="THDP-binding"/>
</dbReference>
<dbReference type="Pfam" id="PF02775">
    <property type="entry name" value="TPP_enzyme_C"/>
    <property type="match status" value="1"/>
</dbReference>
<feature type="domain" description="Thiamine pyrophosphate enzyme central" evidence="11">
    <location>
        <begin position="266"/>
        <end position="396"/>
    </location>
</feature>
<keyword evidence="6 10" id="KW-0786">Thiamine pyrophosphate</keyword>
<dbReference type="OrthoDB" id="16262at2759"/>
<gene>
    <name evidence="15 16" type="primary">LOC113208279</name>
</gene>
<dbReference type="GO" id="GO:0009099">
    <property type="term" value="P:L-valine biosynthetic process"/>
    <property type="evidence" value="ECO:0007669"/>
    <property type="project" value="TreeGrafter"/>
</dbReference>
<dbReference type="GO" id="GO:0005948">
    <property type="term" value="C:acetolactate synthase complex"/>
    <property type="evidence" value="ECO:0007669"/>
    <property type="project" value="TreeGrafter"/>
</dbReference>
<evidence type="ECO:0000256" key="7">
    <source>
        <dbReference type="ARBA" id="ARBA00030510"/>
    </source>
</evidence>
<organism evidence="14 15">
    <name type="scientific">Frankliniella occidentalis</name>
    <name type="common">Western flower thrips</name>
    <name type="synonym">Euthrips occidentalis</name>
    <dbReference type="NCBI Taxonomy" id="133901"/>
    <lineage>
        <taxon>Eukaryota</taxon>
        <taxon>Metazoa</taxon>
        <taxon>Ecdysozoa</taxon>
        <taxon>Arthropoda</taxon>
        <taxon>Hexapoda</taxon>
        <taxon>Insecta</taxon>
        <taxon>Pterygota</taxon>
        <taxon>Neoptera</taxon>
        <taxon>Paraneoptera</taxon>
        <taxon>Thysanoptera</taxon>
        <taxon>Terebrantia</taxon>
        <taxon>Thripoidea</taxon>
        <taxon>Thripidae</taxon>
        <taxon>Frankliniella</taxon>
    </lineage>
</organism>
<reference evidence="15 16" key="1">
    <citation type="submission" date="2025-04" db="UniProtKB">
        <authorList>
            <consortium name="RefSeq"/>
        </authorList>
    </citation>
    <scope>IDENTIFICATION</scope>
    <source>
        <tissue evidence="15 16">Whole organism</tissue>
    </source>
</reference>
<keyword evidence="5" id="KW-0479">Metal-binding</keyword>
<sequence length="624" mass="67600">MMDICCSCFLLGGAGLVFLGLVVAFLKFFNLLFIWTHPVHEESTKHGGEIVADVLKSHGVKFIFTLVGGHISPILVAAEKLGIKVVDTRHEVSAVFAADAVARLSGTIGVAAVTAGPGLTNTITAVKNAQMAESPLLLIGGAAATILKGRGALQDIDQISLFKSICKSCSTVKCVRDIAPTLRKAICEAQSGTPGPVFVEFPIDVLYPFAMVNKEVLGASKPKGLQATAVHWFLKNYVQNIFAGAWDKQEISPLPPSIPMPTPENLQRCAELLSRSKKPLLIIGSQATLPPVPAERLQKAVESLGIPTFLGGMARGLLGTKSKIQFRHQRGNALKRADLVILAGSVCDFRLQYGRSIPRSAKIICVNRNKEQLWKNSDVYWKPTVPVLADVATFIVEMAEMLQGSLNVDKEWLSEISERETAKEKSNMQMSLQPTDQHINPMKFFYELDKLLPDNAILVNDGGDFVATGAYILRPRGPLQWLDPGAFGTLGVGGGFALGAKLCRPDSEVWIIWGDGSCGYSVAEIDTMKRFGANVISVVGNDAGWTQILREQQPMFNSSVACKLLHTNYHEVSQGYGGEGLLLKYDKDDIVANIVRAQGIGKNASVLLNVWIEKTSFRDGSISV</sequence>
<dbReference type="GO" id="GO:0016829">
    <property type="term" value="F:lyase activity"/>
    <property type="evidence" value="ECO:0007669"/>
    <property type="project" value="UniProtKB-KW"/>
</dbReference>
<evidence type="ECO:0000256" key="5">
    <source>
        <dbReference type="ARBA" id="ARBA00022723"/>
    </source>
</evidence>
<dbReference type="KEGG" id="foc:113208279"/>
<dbReference type="PANTHER" id="PTHR18968">
    <property type="entry name" value="THIAMINE PYROPHOSPHATE ENZYMES"/>
    <property type="match status" value="1"/>
</dbReference>
<dbReference type="SUPFAM" id="SSF52518">
    <property type="entry name" value="Thiamin diphosphate-binding fold (THDP-binding)"/>
    <property type="match status" value="2"/>
</dbReference>
<evidence type="ECO:0000259" key="13">
    <source>
        <dbReference type="Pfam" id="PF02776"/>
    </source>
</evidence>
<evidence type="ECO:0000313" key="15">
    <source>
        <dbReference type="RefSeq" id="XP_026281008.2"/>
    </source>
</evidence>
<dbReference type="InterPro" id="IPR012001">
    <property type="entry name" value="Thiamin_PyroP_enz_TPP-bd_dom"/>
</dbReference>
<evidence type="ECO:0000313" key="16">
    <source>
        <dbReference type="RefSeq" id="XP_052122995.1"/>
    </source>
</evidence>
<dbReference type="GO" id="GO:0000287">
    <property type="term" value="F:magnesium ion binding"/>
    <property type="evidence" value="ECO:0007669"/>
    <property type="project" value="InterPro"/>
</dbReference>
<dbReference type="PANTHER" id="PTHR18968:SF166">
    <property type="entry name" value="2-HYDROXYACYL-COA LYASE 2"/>
    <property type="match status" value="1"/>
</dbReference>
<dbReference type="AlphaFoldDB" id="A0A6J1SJT2"/>
<dbReference type="GO" id="GO:0050660">
    <property type="term" value="F:flavin adenine dinucleotide binding"/>
    <property type="evidence" value="ECO:0007669"/>
    <property type="project" value="TreeGrafter"/>
</dbReference>
<name>A0A6J1SJT2_FRAOC</name>
<dbReference type="Gene3D" id="3.40.50.970">
    <property type="match status" value="2"/>
</dbReference>
<evidence type="ECO:0000256" key="1">
    <source>
        <dbReference type="ARBA" id="ARBA00001946"/>
    </source>
</evidence>
<evidence type="ECO:0000256" key="6">
    <source>
        <dbReference type="ARBA" id="ARBA00023052"/>
    </source>
</evidence>
<dbReference type="InterPro" id="IPR029035">
    <property type="entry name" value="DHS-like_NAD/FAD-binding_dom"/>
</dbReference>
<protein>
    <recommendedName>
        <fullName evidence="4">2-hydroxyacyl-CoA lyase 2</fullName>
    </recommendedName>
    <alternativeName>
        <fullName evidence="7">IlvB-like protein</fullName>
    </alternativeName>
</protein>
<evidence type="ECO:0000256" key="9">
    <source>
        <dbReference type="ARBA" id="ARBA00048767"/>
    </source>
</evidence>
<dbReference type="PROSITE" id="PS00187">
    <property type="entry name" value="TPP_ENZYMES"/>
    <property type="match status" value="1"/>
</dbReference>
<dbReference type="CDD" id="cd07035">
    <property type="entry name" value="TPP_PYR_POX_like"/>
    <property type="match status" value="1"/>
</dbReference>